<evidence type="ECO:0000256" key="2">
    <source>
        <dbReference type="SAM" id="SignalP"/>
    </source>
</evidence>
<feature type="region of interest" description="Disordered" evidence="1">
    <location>
        <begin position="38"/>
        <end position="61"/>
    </location>
</feature>
<proteinExistence type="predicted"/>
<evidence type="ECO:0000313" key="4">
    <source>
        <dbReference type="EMBL" id="KAE8952052.1"/>
    </source>
</evidence>
<evidence type="ECO:0000313" key="3">
    <source>
        <dbReference type="EMBL" id="KAE8950645.1"/>
    </source>
</evidence>
<accession>A0A6A3FWQ4</accession>
<sequence>MGKSLGCCLATLLGVWAAPFPSRSPHTLPHNAVRCGKALSNGNDPGSADKFARSPGVRLRD</sequence>
<organism evidence="3 6">
    <name type="scientific">Phytophthora rubi</name>
    <dbReference type="NCBI Taxonomy" id="129364"/>
    <lineage>
        <taxon>Eukaryota</taxon>
        <taxon>Sar</taxon>
        <taxon>Stramenopiles</taxon>
        <taxon>Oomycota</taxon>
        <taxon>Peronosporomycetes</taxon>
        <taxon>Peronosporales</taxon>
        <taxon>Peronosporaceae</taxon>
        <taxon>Phytophthora</taxon>
    </lineage>
</organism>
<dbReference type="OrthoDB" id="10268760at2759"/>
<dbReference type="EMBL" id="QXFV01012063">
    <property type="protein sequence ID" value="KAE8952052.1"/>
    <property type="molecule type" value="Genomic_DNA"/>
</dbReference>
<comment type="caution">
    <text evidence="3">The sequence shown here is derived from an EMBL/GenBank/DDBJ whole genome shotgun (WGS) entry which is preliminary data.</text>
</comment>
<dbReference type="Proteomes" id="UP000435112">
    <property type="component" value="Unassembled WGS sequence"/>
</dbReference>
<name>A0A6A3FWQ4_9STRA</name>
<protein>
    <recommendedName>
        <fullName evidence="7">RxLR effector protein</fullName>
    </recommendedName>
</protein>
<feature type="signal peptide" evidence="2">
    <location>
        <begin position="1"/>
        <end position="17"/>
    </location>
</feature>
<dbReference type="Proteomes" id="UP000429607">
    <property type="component" value="Unassembled WGS sequence"/>
</dbReference>
<evidence type="ECO:0000256" key="1">
    <source>
        <dbReference type="SAM" id="MobiDB-lite"/>
    </source>
</evidence>
<evidence type="ECO:0000313" key="5">
    <source>
        <dbReference type="Proteomes" id="UP000429607"/>
    </source>
</evidence>
<keyword evidence="2" id="KW-0732">Signal</keyword>
<feature type="chain" id="PRO_5036379490" description="RxLR effector protein" evidence="2">
    <location>
        <begin position="18"/>
        <end position="61"/>
    </location>
</feature>
<dbReference type="AlphaFoldDB" id="A0A6A3FWQ4"/>
<gene>
    <name evidence="4" type="ORF">PR001_g33461</name>
    <name evidence="3" type="ORF">PR002_g33211</name>
</gene>
<dbReference type="EMBL" id="QXFU01013662">
    <property type="protein sequence ID" value="KAE8950645.1"/>
    <property type="molecule type" value="Genomic_DNA"/>
</dbReference>
<reference evidence="5 6" key="1">
    <citation type="submission" date="2018-09" db="EMBL/GenBank/DDBJ databases">
        <title>Genomic investigation of the strawberry pathogen Phytophthora fragariae indicates pathogenicity is determined by transcriptional variation in three key races.</title>
        <authorList>
            <person name="Adams T.M."/>
            <person name="Armitage A.D."/>
            <person name="Sobczyk M.K."/>
            <person name="Bates H.J."/>
            <person name="Dunwell J.M."/>
            <person name="Nellist C.F."/>
            <person name="Harrison R.J."/>
        </authorList>
    </citation>
    <scope>NUCLEOTIDE SEQUENCE [LARGE SCALE GENOMIC DNA]</scope>
    <source>
        <strain evidence="4 5">SCRP249</strain>
        <strain evidence="3 6">SCRP324</strain>
    </source>
</reference>
<evidence type="ECO:0008006" key="7">
    <source>
        <dbReference type="Google" id="ProtNLM"/>
    </source>
</evidence>
<evidence type="ECO:0000313" key="6">
    <source>
        <dbReference type="Proteomes" id="UP000435112"/>
    </source>
</evidence>